<feature type="chain" id="PRO_5027863989" evidence="1">
    <location>
        <begin position="21"/>
        <end position="76"/>
    </location>
</feature>
<feature type="signal peptide" evidence="1">
    <location>
        <begin position="1"/>
        <end position="20"/>
    </location>
</feature>
<name>A0A6S6PCL2_9MYCO</name>
<dbReference type="EMBL" id="AP023287">
    <property type="protein sequence ID" value="BCI55367.1"/>
    <property type="molecule type" value="Genomic_DNA"/>
</dbReference>
<keyword evidence="1" id="KW-0732">Signal</keyword>
<organism evidence="2 3">
    <name type="scientific">Mycolicibacterium litorale</name>
    <dbReference type="NCBI Taxonomy" id="758802"/>
    <lineage>
        <taxon>Bacteria</taxon>
        <taxon>Bacillati</taxon>
        <taxon>Actinomycetota</taxon>
        <taxon>Actinomycetes</taxon>
        <taxon>Mycobacteriales</taxon>
        <taxon>Mycobacteriaceae</taxon>
        <taxon>Mycolicibacterium</taxon>
    </lineage>
</organism>
<gene>
    <name evidence="2" type="ORF">NIIDNTM18_46450</name>
</gene>
<evidence type="ECO:0000256" key="1">
    <source>
        <dbReference type="SAM" id="SignalP"/>
    </source>
</evidence>
<proteinExistence type="predicted"/>
<accession>A0A6S6PCL2</accession>
<dbReference type="Proteomes" id="UP000515734">
    <property type="component" value="Chromosome"/>
</dbReference>
<protein>
    <submittedName>
        <fullName evidence="2">Uncharacterized protein</fullName>
    </submittedName>
</protein>
<dbReference type="AlphaFoldDB" id="A0A6S6PCL2"/>
<sequence length="76" mass="8064">MLCGGVLAVTVGMGSGAAQAAVPAPTAVSAAHVAAVDTGFAEYRPWFHPGHPFHGPRPHYGPWFAPRPYVFHGHYR</sequence>
<evidence type="ECO:0000313" key="2">
    <source>
        <dbReference type="EMBL" id="BCI55367.1"/>
    </source>
</evidence>
<evidence type="ECO:0000313" key="3">
    <source>
        <dbReference type="Proteomes" id="UP000515734"/>
    </source>
</evidence>
<reference evidence="2 3" key="1">
    <citation type="submission" date="2020-07" db="EMBL/GenBank/DDBJ databases">
        <title>Complete genome sequence of Mycolicibacterium litorale like strain isolated from cardiac implantable electronic device infection.</title>
        <authorList>
            <person name="Fukano H."/>
            <person name="Miyama H."/>
            <person name="Hoshino Y."/>
        </authorList>
    </citation>
    <scope>NUCLEOTIDE SEQUENCE [LARGE SCALE GENOMIC DNA]</scope>
    <source>
        <strain evidence="2 3">NIIDNTM18</strain>
    </source>
</reference>